<comment type="caution">
    <text evidence="1">The sequence shown here is derived from an EMBL/GenBank/DDBJ whole genome shotgun (WGS) entry which is preliminary data.</text>
</comment>
<gene>
    <name evidence="1" type="ORF">HPB50_001362</name>
</gene>
<protein>
    <submittedName>
        <fullName evidence="1">Uncharacterized protein</fullName>
    </submittedName>
</protein>
<accession>A0ACB7RRW9</accession>
<organism evidence="1 2">
    <name type="scientific">Hyalomma asiaticum</name>
    <name type="common">Tick</name>
    <dbReference type="NCBI Taxonomy" id="266040"/>
    <lineage>
        <taxon>Eukaryota</taxon>
        <taxon>Metazoa</taxon>
        <taxon>Ecdysozoa</taxon>
        <taxon>Arthropoda</taxon>
        <taxon>Chelicerata</taxon>
        <taxon>Arachnida</taxon>
        <taxon>Acari</taxon>
        <taxon>Parasitiformes</taxon>
        <taxon>Ixodida</taxon>
        <taxon>Ixodoidea</taxon>
        <taxon>Ixodidae</taxon>
        <taxon>Hyalomminae</taxon>
        <taxon>Hyalomma</taxon>
    </lineage>
</organism>
<dbReference type="EMBL" id="CM023487">
    <property type="protein sequence ID" value="KAH6925140.1"/>
    <property type="molecule type" value="Genomic_DNA"/>
</dbReference>
<proteinExistence type="predicted"/>
<evidence type="ECO:0000313" key="1">
    <source>
        <dbReference type="EMBL" id="KAH6925140.1"/>
    </source>
</evidence>
<reference evidence="1" key="1">
    <citation type="submission" date="2020-05" db="EMBL/GenBank/DDBJ databases">
        <title>Large-scale comparative analyses of tick genomes elucidate their genetic diversity and vector capacities.</title>
        <authorList>
            <person name="Jia N."/>
            <person name="Wang J."/>
            <person name="Shi W."/>
            <person name="Du L."/>
            <person name="Sun Y."/>
            <person name="Zhan W."/>
            <person name="Jiang J."/>
            <person name="Wang Q."/>
            <person name="Zhang B."/>
            <person name="Ji P."/>
            <person name="Sakyi L.B."/>
            <person name="Cui X."/>
            <person name="Yuan T."/>
            <person name="Jiang B."/>
            <person name="Yang W."/>
            <person name="Lam T.T.-Y."/>
            <person name="Chang Q."/>
            <person name="Ding S."/>
            <person name="Wang X."/>
            <person name="Zhu J."/>
            <person name="Ruan X."/>
            <person name="Zhao L."/>
            <person name="Wei J."/>
            <person name="Que T."/>
            <person name="Du C."/>
            <person name="Cheng J."/>
            <person name="Dai P."/>
            <person name="Han X."/>
            <person name="Huang E."/>
            <person name="Gao Y."/>
            <person name="Liu J."/>
            <person name="Shao H."/>
            <person name="Ye R."/>
            <person name="Li L."/>
            <person name="Wei W."/>
            <person name="Wang X."/>
            <person name="Wang C."/>
            <person name="Yang T."/>
            <person name="Huo Q."/>
            <person name="Li W."/>
            <person name="Guo W."/>
            <person name="Chen H."/>
            <person name="Zhou L."/>
            <person name="Ni X."/>
            <person name="Tian J."/>
            <person name="Zhou Y."/>
            <person name="Sheng Y."/>
            <person name="Liu T."/>
            <person name="Pan Y."/>
            <person name="Xia L."/>
            <person name="Li J."/>
            <person name="Zhao F."/>
            <person name="Cao W."/>
        </authorList>
    </citation>
    <scope>NUCLEOTIDE SEQUENCE</scope>
    <source>
        <strain evidence="1">Hyas-2018</strain>
    </source>
</reference>
<sequence length="159" mass="17469">MTTSSRREEAKGQEQPHRPRRGDEDTTSTAQARLDDEGGPAPQKASWKQAASSQALLSQNDDLYMVGATSRLVDSSALKCFVAKKVGHNHQRLVQYKELRNCPTLNASFGSAATEDEWITYPTSLDTARQHQVVQKAQKVTGELGLPVPTWVEPPGQNP</sequence>
<evidence type="ECO:0000313" key="2">
    <source>
        <dbReference type="Proteomes" id="UP000821845"/>
    </source>
</evidence>
<keyword evidence="2" id="KW-1185">Reference proteome</keyword>
<name>A0ACB7RRW9_HYAAI</name>
<dbReference type="Proteomes" id="UP000821845">
    <property type="component" value="Chromosome 7"/>
</dbReference>